<feature type="compositionally biased region" description="Basic and acidic residues" evidence="1">
    <location>
        <begin position="524"/>
        <end position="534"/>
    </location>
</feature>
<dbReference type="SMART" id="SM00066">
    <property type="entry name" value="GAL4"/>
    <property type="match status" value="1"/>
</dbReference>
<gene>
    <name evidence="3" type="ORF">MCHLO_14043</name>
</gene>
<dbReference type="SUPFAM" id="SSF57701">
    <property type="entry name" value="Zn2/Cys6 DNA-binding domain"/>
    <property type="match status" value="1"/>
</dbReference>
<reference evidence="3" key="1">
    <citation type="submission" date="2014-09" db="EMBL/GenBank/DDBJ databases">
        <title>Genome sequence of the luminous mushroom Mycena chlorophos for searching fungal bioluminescence genes.</title>
        <authorList>
            <person name="Tanaka Y."/>
            <person name="Kasuga D."/>
            <person name="Oba Y."/>
            <person name="Hase S."/>
            <person name="Sato K."/>
            <person name="Oba Y."/>
            <person name="Sakakibara Y."/>
        </authorList>
    </citation>
    <scope>NUCLEOTIDE SEQUENCE</scope>
</reference>
<feature type="compositionally biased region" description="Basic and acidic residues" evidence="1">
    <location>
        <begin position="215"/>
        <end position="229"/>
    </location>
</feature>
<feature type="domain" description="Zn(2)-C6 fungal-type" evidence="2">
    <location>
        <begin position="232"/>
        <end position="269"/>
    </location>
</feature>
<feature type="compositionally biased region" description="Acidic residues" evidence="1">
    <location>
        <begin position="356"/>
        <end position="367"/>
    </location>
</feature>
<feature type="compositionally biased region" description="Acidic residues" evidence="1">
    <location>
        <begin position="314"/>
        <end position="324"/>
    </location>
</feature>
<dbReference type="Pfam" id="PF00172">
    <property type="entry name" value="Zn_clus"/>
    <property type="match status" value="1"/>
</dbReference>
<organism evidence="3 4">
    <name type="scientific">Mycena chlorophos</name>
    <name type="common">Agaric fungus</name>
    <name type="synonym">Agaricus chlorophos</name>
    <dbReference type="NCBI Taxonomy" id="658473"/>
    <lineage>
        <taxon>Eukaryota</taxon>
        <taxon>Fungi</taxon>
        <taxon>Dikarya</taxon>
        <taxon>Basidiomycota</taxon>
        <taxon>Agaricomycotina</taxon>
        <taxon>Agaricomycetes</taxon>
        <taxon>Agaricomycetidae</taxon>
        <taxon>Agaricales</taxon>
        <taxon>Marasmiineae</taxon>
        <taxon>Mycenaceae</taxon>
        <taxon>Mycena</taxon>
    </lineage>
</organism>
<evidence type="ECO:0000313" key="4">
    <source>
        <dbReference type="Proteomes" id="UP000815677"/>
    </source>
</evidence>
<feature type="region of interest" description="Disordered" evidence="1">
    <location>
        <begin position="506"/>
        <end position="534"/>
    </location>
</feature>
<dbReference type="Proteomes" id="UP000815677">
    <property type="component" value="Unassembled WGS sequence"/>
</dbReference>
<feature type="compositionally biased region" description="Low complexity" evidence="1">
    <location>
        <begin position="293"/>
        <end position="313"/>
    </location>
</feature>
<evidence type="ECO:0000256" key="1">
    <source>
        <dbReference type="SAM" id="MobiDB-lite"/>
    </source>
</evidence>
<feature type="compositionally biased region" description="Low complexity" evidence="1">
    <location>
        <begin position="506"/>
        <end position="515"/>
    </location>
</feature>
<sequence length="534" mass="56041">MTPKSQDPDRFASASIRGYTPLLLACFFDSLALPVCCPCPPTTTMDALLNAQDRLFYATFPDAAAARRDPAQSEAIQAAHLMQFAEARLASGDEDPLLGLGASGGHGAVGYGEYAYPDAQWYRPPQSHVQAQDPCPPQQQQYPVSDNTRPPLSLALPAVSAYGHGHGHPLETHTPITPFTPPAKTARRASASATSPTSATGSGKPAGSVRQRKSSTRDKDKNGDKDRKPPLACLFCRGRKIACGPPMKEPGLPQDACNQCQRRGLTCEYPIESRRGMRRKGTAPDSSKDDAGKAGSSSGSGSASTSGAAGGDDTLTDDDADDEQEQQRSAKARRLNPELDVHDEDDDIVSVKREDDEHDNADADIDDDHEHDLHDLLDLDMPFVDEPKLEPKPFVFGSDDPSQAMPAFAFGNPAEPARPHVHSLSLALPLMNMGMGMGSLFSPGPASAISPTSTSTMSSSAGTLFSPAALSPAAALGAGVALGTGLGSVSASRVGSRVGSLAGSAVPTPTMTPVPIMGSLPQLEKTRDPRVRSA</sequence>
<dbReference type="InterPro" id="IPR036864">
    <property type="entry name" value="Zn2-C6_fun-type_DNA-bd_sf"/>
</dbReference>
<evidence type="ECO:0000259" key="2">
    <source>
        <dbReference type="PROSITE" id="PS50048"/>
    </source>
</evidence>
<dbReference type="EMBL" id="DF849478">
    <property type="protein sequence ID" value="GAT57519.1"/>
    <property type="molecule type" value="Genomic_DNA"/>
</dbReference>
<feature type="region of interest" description="Disordered" evidence="1">
    <location>
        <begin position="271"/>
        <end position="368"/>
    </location>
</feature>
<dbReference type="CDD" id="cd00067">
    <property type="entry name" value="GAL4"/>
    <property type="match status" value="1"/>
</dbReference>
<evidence type="ECO:0000313" key="3">
    <source>
        <dbReference type="EMBL" id="GAT57519.1"/>
    </source>
</evidence>
<feature type="compositionally biased region" description="Low complexity" evidence="1">
    <location>
        <begin position="130"/>
        <end position="143"/>
    </location>
</feature>
<keyword evidence="4" id="KW-1185">Reference proteome</keyword>
<name>A0ABQ0M3C1_MYCCL</name>
<dbReference type="PROSITE" id="PS50048">
    <property type="entry name" value="ZN2_CY6_FUNGAL_2"/>
    <property type="match status" value="1"/>
</dbReference>
<proteinExistence type="predicted"/>
<feature type="region of interest" description="Disordered" evidence="1">
    <location>
        <begin position="125"/>
        <end position="231"/>
    </location>
</feature>
<protein>
    <recommendedName>
        <fullName evidence="2">Zn(2)-C6 fungal-type domain-containing protein</fullName>
    </recommendedName>
</protein>
<dbReference type="Gene3D" id="4.10.240.10">
    <property type="entry name" value="Zn(2)-C6 fungal-type DNA-binding domain"/>
    <property type="match status" value="1"/>
</dbReference>
<dbReference type="InterPro" id="IPR001138">
    <property type="entry name" value="Zn2Cys6_DnaBD"/>
</dbReference>
<feature type="compositionally biased region" description="Low complexity" evidence="1">
    <location>
        <begin position="182"/>
        <end position="205"/>
    </location>
</feature>
<accession>A0ABQ0M3C1</accession>